<keyword evidence="5" id="KW-0677">Repeat</keyword>
<evidence type="ECO:0000256" key="5">
    <source>
        <dbReference type="ARBA" id="ARBA00022737"/>
    </source>
</evidence>
<evidence type="ECO:0000256" key="9">
    <source>
        <dbReference type="SAM" id="MobiDB-lite"/>
    </source>
</evidence>
<evidence type="ECO:0000256" key="7">
    <source>
        <dbReference type="ARBA" id="ARBA00023306"/>
    </source>
</evidence>
<gene>
    <name evidence="11" type="ORF">SHERM_26862</name>
</gene>
<dbReference type="AlphaFoldDB" id="A0A9N7NJ75"/>
<keyword evidence="3 8" id="KW-0853">WD repeat</keyword>
<dbReference type="FunFam" id="2.130.10.10:FF:000025">
    <property type="entry name" value="FIZZY-related 2 isoform 1"/>
    <property type="match status" value="1"/>
</dbReference>
<feature type="compositionally biased region" description="Polar residues" evidence="9">
    <location>
        <begin position="1"/>
        <end position="12"/>
    </location>
</feature>
<dbReference type="Pfam" id="PF24807">
    <property type="entry name" value="WD40_CDC20-Fz"/>
    <property type="match status" value="1"/>
</dbReference>
<dbReference type="GO" id="GO:1905786">
    <property type="term" value="P:positive regulation of anaphase-promoting complex-dependent catabolic process"/>
    <property type="evidence" value="ECO:0007669"/>
    <property type="project" value="TreeGrafter"/>
</dbReference>
<dbReference type="GO" id="GO:1990757">
    <property type="term" value="F:ubiquitin ligase activator activity"/>
    <property type="evidence" value="ECO:0007669"/>
    <property type="project" value="TreeGrafter"/>
</dbReference>
<name>A0A9N7NJ75_STRHE</name>
<dbReference type="Gene3D" id="2.130.10.10">
    <property type="entry name" value="YVTN repeat-like/Quinoprotein amine dehydrogenase"/>
    <property type="match status" value="1"/>
</dbReference>
<reference evidence="11" key="1">
    <citation type="submission" date="2019-12" db="EMBL/GenBank/DDBJ databases">
        <authorList>
            <person name="Scholes J."/>
        </authorList>
    </citation>
    <scope>NUCLEOTIDE SEQUENCE</scope>
</reference>
<dbReference type="Proteomes" id="UP001153555">
    <property type="component" value="Unassembled WGS sequence"/>
</dbReference>
<evidence type="ECO:0000313" key="12">
    <source>
        <dbReference type="Proteomes" id="UP001153555"/>
    </source>
</evidence>
<sequence>MESPSTSSTSFTMEPKTPEPELLSSYRRPSSSRTICGDRFIPSRSSSNFALFNLSTSSSQASSDDSHSAYTNLLKSALFGPESVAGVSGFQPLTPDKSSPGRRFGSRSSDGGILQISPPNCNIFKYKTETRKSMHSLLPFECDDELPVVSRSPVKAPRKVARSPYKVLDAPGLQDDFYLNLVDWSSHNVVAVGLSNCVYLWHASNSKVLKLCDLGGDDSVCSVSWSHHGTHLAVGTRNGKLQLWDASRCKRIRTMEGHRRRVGALAWSSSILSSGSLDKSILHRDIRAQKDYVSKLTGHKSEVCGLKWSCDNRELASGETDNKLFVWNQHSTQPVLKYCEHTAAVKANAWSPHVHGLLASGGGTADRCIRFWNTTTDKHLSCTDTGSQVCNIVWSKNVDELVSTHGYSQNQTIVWQYPNMSKLATLTGHTYRVLYLAISPDGQKIVTGAGDETLRFWNVFPSPKSKVPTPLSSYSDSHCFVNEK</sequence>
<dbReference type="PROSITE" id="PS50294">
    <property type="entry name" value="WD_REPEATS_REGION"/>
    <property type="match status" value="2"/>
</dbReference>
<dbReference type="EMBL" id="CACSLK010027832">
    <property type="protein sequence ID" value="CAA0831513.1"/>
    <property type="molecule type" value="Genomic_DNA"/>
</dbReference>
<comment type="similarity">
    <text evidence="2">Belongs to the WD repeat CDC20/Fizzy family.</text>
</comment>
<protein>
    <submittedName>
        <fullName evidence="11">Protein FIZZY-RELATED 2</fullName>
    </submittedName>
</protein>
<dbReference type="InterPro" id="IPR011047">
    <property type="entry name" value="Quinoprotein_ADH-like_sf"/>
</dbReference>
<keyword evidence="12" id="KW-1185">Reference proteome</keyword>
<dbReference type="InterPro" id="IPR056150">
    <property type="entry name" value="WD40_CDC20-Fz"/>
</dbReference>
<organism evidence="11 12">
    <name type="scientific">Striga hermonthica</name>
    <name type="common">Purple witchweed</name>
    <name type="synonym">Buchnera hermonthica</name>
    <dbReference type="NCBI Taxonomy" id="68872"/>
    <lineage>
        <taxon>Eukaryota</taxon>
        <taxon>Viridiplantae</taxon>
        <taxon>Streptophyta</taxon>
        <taxon>Embryophyta</taxon>
        <taxon>Tracheophyta</taxon>
        <taxon>Spermatophyta</taxon>
        <taxon>Magnoliopsida</taxon>
        <taxon>eudicotyledons</taxon>
        <taxon>Gunneridae</taxon>
        <taxon>Pentapetalae</taxon>
        <taxon>asterids</taxon>
        <taxon>lamiids</taxon>
        <taxon>Lamiales</taxon>
        <taxon>Orobanchaceae</taxon>
        <taxon>Buchnereae</taxon>
        <taxon>Striga</taxon>
    </lineage>
</organism>
<proteinExistence type="inferred from homology"/>
<accession>A0A9N7NJ75</accession>
<feature type="repeat" description="WD" evidence="8">
    <location>
        <begin position="213"/>
        <end position="254"/>
    </location>
</feature>
<dbReference type="GO" id="GO:0010997">
    <property type="term" value="F:anaphase-promoting complex binding"/>
    <property type="evidence" value="ECO:0007669"/>
    <property type="project" value="InterPro"/>
</dbReference>
<dbReference type="GO" id="GO:0031145">
    <property type="term" value="P:anaphase-promoting complex-dependent catabolic process"/>
    <property type="evidence" value="ECO:0007669"/>
    <property type="project" value="TreeGrafter"/>
</dbReference>
<evidence type="ECO:0000256" key="4">
    <source>
        <dbReference type="ARBA" id="ARBA00022618"/>
    </source>
</evidence>
<comment type="pathway">
    <text evidence="1">Protein modification; protein ubiquitination.</text>
</comment>
<dbReference type="PROSITE" id="PS50082">
    <property type="entry name" value="WD_REPEATS_2"/>
    <property type="match status" value="3"/>
</dbReference>
<dbReference type="GO" id="GO:0005680">
    <property type="term" value="C:anaphase-promoting complex"/>
    <property type="evidence" value="ECO:0007669"/>
    <property type="project" value="TreeGrafter"/>
</dbReference>
<dbReference type="PROSITE" id="PS00678">
    <property type="entry name" value="WD_REPEATS_1"/>
    <property type="match status" value="1"/>
</dbReference>
<keyword evidence="4" id="KW-0132">Cell division</keyword>
<feature type="region of interest" description="Disordered" evidence="9">
    <location>
        <begin position="89"/>
        <end position="111"/>
    </location>
</feature>
<evidence type="ECO:0000256" key="2">
    <source>
        <dbReference type="ARBA" id="ARBA00006445"/>
    </source>
</evidence>
<dbReference type="InterPro" id="IPR033010">
    <property type="entry name" value="Cdc20/Fizzy"/>
</dbReference>
<comment type="caution">
    <text evidence="11">The sequence shown here is derived from an EMBL/GenBank/DDBJ whole genome shotgun (WGS) entry which is preliminary data.</text>
</comment>
<evidence type="ECO:0000256" key="6">
    <source>
        <dbReference type="ARBA" id="ARBA00022776"/>
    </source>
</evidence>
<evidence type="ECO:0000256" key="8">
    <source>
        <dbReference type="PROSITE-ProRule" id="PRU00221"/>
    </source>
</evidence>
<feature type="repeat" description="WD" evidence="8">
    <location>
        <begin position="296"/>
        <end position="337"/>
    </location>
</feature>
<keyword evidence="6" id="KW-0498">Mitosis</keyword>
<feature type="repeat" description="WD" evidence="8">
    <location>
        <begin position="426"/>
        <end position="459"/>
    </location>
</feature>
<dbReference type="GO" id="GO:0051301">
    <property type="term" value="P:cell division"/>
    <property type="evidence" value="ECO:0007669"/>
    <property type="project" value="UniProtKB-KW"/>
</dbReference>
<feature type="compositionally biased region" description="Low complexity" evidence="9">
    <location>
        <begin position="101"/>
        <end position="111"/>
    </location>
</feature>
<dbReference type="OrthoDB" id="10263272at2759"/>
<dbReference type="SMART" id="SM00320">
    <property type="entry name" value="WD40"/>
    <property type="match status" value="5"/>
</dbReference>
<evidence type="ECO:0000256" key="1">
    <source>
        <dbReference type="ARBA" id="ARBA00004906"/>
    </source>
</evidence>
<keyword evidence="7" id="KW-0131">Cell cycle</keyword>
<feature type="region of interest" description="Disordered" evidence="9">
    <location>
        <begin position="1"/>
        <end position="34"/>
    </location>
</feature>
<dbReference type="InterPro" id="IPR019775">
    <property type="entry name" value="WD40_repeat_CS"/>
</dbReference>
<feature type="domain" description="CDC20/Fizzy WD40" evidence="10">
    <location>
        <begin position="168"/>
        <end position="457"/>
    </location>
</feature>
<feature type="compositionally biased region" description="Low complexity" evidence="9">
    <location>
        <begin position="24"/>
        <end position="33"/>
    </location>
</feature>
<evidence type="ECO:0000313" key="11">
    <source>
        <dbReference type="EMBL" id="CAA0831513.1"/>
    </source>
</evidence>
<dbReference type="PANTHER" id="PTHR19918">
    <property type="entry name" value="CELL DIVISION CYCLE 20 CDC20 FIZZY -RELATED"/>
    <property type="match status" value="1"/>
</dbReference>
<evidence type="ECO:0000259" key="10">
    <source>
        <dbReference type="Pfam" id="PF24807"/>
    </source>
</evidence>
<dbReference type="InterPro" id="IPR001680">
    <property type="entry name" value="WD40_rpt"/>
</dbReference>
<evidence type="ECO:0000256" key="3">
    <source>
        <dbReference type="ARBA" id="ARBA00022574"/>
    </source>
</evidence>
<dbReference type="SUPFAM" id="SSF50998">
    <property type="entry name" value="Quinoprotein alcohol dehydrogenase-like"/>
    <property type="match status" value="1"/>
</dbReference>
<dbReference type="PANTHER" id="PTHR19918:SF1">
    <property type="entry name" value="FIZZY-RELATED PROTEIN HOMOLOG"/>
    <property type="match status" value="1"/>
</dbReference>
<dbReference type="InterPro" id="IPR015943">
    <property type="entry name" value="WD40/YVTN_repeat-like_dom_sf"/>
</dbReference>